<dbReference type="VEuPathDB" id="FungiDB:JI435_424470"/>
<dbReference type="AlphaFoldDB" id="A0A7U2ICV3"/>
<reference evidence="2" key="1">
    <citation type="journal article" date="2021" name="BMC Genomics">
        <title>Chromosome-level genome assembly and manually-curated proteome of model necrotroph Parastagonospora nodorum Sn15 reveals a genome-wide trove of candidate effector homologs, and redundancy of virulence-related functions within an accessory chromosome.</title>
        <authorList>
            <person name="Bertazzoni S."/>
            <person name="Jones D.A.B."/>
            <person name="Phan H.T."/>
            <person name="Tan K.-C."/>
            <person name="Hane J.K."/>
        </authorList>
    </citation>
    <scope>NUCLEOTIDE SEQUENCE [LARGE SCALE GENOMIC DNA]</scope>
    <source>
        <strain evidence="2">SN15 / ATCC MYA-4574 / FGSC 10173)</strain>
    </source>
</reference>
<organism evidence="1 2">
    <name type="scientific">Phaeosphaeria nodorum (strain SN15 / ATCC MYA-4574 / FGSC 10173)</name>
    <name type="common">Glume blotch fungus</name>
    <name type="synonym">Parastagonospora nodorum</name>
    <dbReference type="NCBI Taxonomy" id="321614"/>
    <lineage>
        <taxon>Eukaryota</taxon>
        <taxon>Fungi</taxon>
        <taxon>Dikarya</taxon>
        <taxon>Ascomycota</taxon>
        <taxon>Pezizomycotina</taxon>
        <taxon>Dothideomycetes</taxon>
        <taxon>Pleosporomycetidae</taxon>
        <taxon>Pleosporales</taxon>
        <taxon>Pleosporineae</taxon>
        <taxon>Phaeosphaeriaceae</taxon>
        <taxon>Parastagonospora</taxon>
    </lineage>
</organism>
<protein>
    <submittedName>
        <fullName evidence="1">Uncharacterized protein</fullName>
    </submittedName>
</protein>
<accession>A0A7U2ICV3</accession>
<keyword evidence="2" id="KW-1185">Reference proteome</keyword>
<evidence type="ECO:0000313" key="1">
    <source>
        <dbReference type="EMBL" id="QRD07491.1"/>
    </source>
</evidence>
<proteinExistence type="predicted"/>
<gene>
    <name evidence="1" type="ORF">JI435_424470</name>
</gene>
<name>A0A7U2ICV3_PHANO</name>
<evidence type="ECO:0000313" key="2">
    <source>
        <dbReference type="Proteomes" id="UP000663193"/>
    </source>
</evidence>
<dbReference type="Proteomes" id="UP000663193">
    <property type="component" value="Chromosome 22"/>
</dbReference>
<dbReference type="EMBL" id="CP069044">
    <property type="protein sequence ID" value="QRD07491.1"/>
    <property type="molecule type" value="Genomic_DNA"/>
</dbReference>
<sequence>MAGSLNLAAYVGTLRNLYSNCSSFASMIQPDRSHCMPHSEPEPQPESKTLGHICCNQHHTTDG</sequence>